<accession>A0A1W7ADB5</accession>
<protein>
    <submittedName>
        <fullName evidence="1">Uncharacterized protein</fullName>
    </submittedName>
</protein>
<dbReference type="AlphaFoldDB" id="A0A1W7ADB5"/>
<sequence length="32" mass="3684">MELKEMKERVLSKISGRIVSALEDVTEVIKHD</sequence>
<reference evidence="1 2" key="1">
    <citation type="journal article" date="2017" name="Int. J. Syst. Evol. Microbiol.">
        <title>Macrococcus canis sp. nov., a skin bacterium associated with infections in dogs.</title>
        <authorList>
            <person name="Gobeli Brawand S."/>
            <person name="Cotting K."/>
            <person name="Gomez-Sanz E."/>
            <person name="Collaud A."/>
            <person name="Thomann A."/>
            <person name="Brodard I."/>
            <person name="Rodriguez-Campos S."/>
            <person name="Strauss C."/>
            <person name="Perreten V."/>
        </authorList>
    </citation>
    <scope>NUCLEOTIDE SEQUENCE [LARGE SCALE GENOMIC DNA]</scope>
    <source>
        <strain evidence="1 2">KM45013</strain>
    </source>
</reference>
<dbReference type="STRING" id="1855823.MCCS_14490"/>
<evidence type="ECO:0000313" key="1">
    <source>
        <dbReference type="EMBL" id="ARQ07090.1"/>
    </source>
</evidence>
<name>A0A1W7ADB5_9STAP</name>
<dbReference type="Proteomes" id="UP000194154">
    <property type="component" value="Chromosome"/>
</dbReference>
<proteinExistence type="predicted"/>
<keyword evidence="2" id="KW-1185">Reference proteome</keyword>
<dbReference type="EMBL" id="CP021059">
    <property type="protein sequence ID" value="ARQ07090.1"/>
    <property type="molecule type" value="Genomic_DNA"/>
</dbReference>
<gene>
    <name evidence="1" type="ORF">MCCS_14490</name>
</gene>
<evidence type="ECO:0000313" key="2">
    <source>
        <dbReference type="Proteomes" id="UP000194154"/>
    </source>
</evidence>
<organism evidence="1 2">
    <name type="scientific">Macrococcoides canis</name>
    <dbReference type="NCBI Taxonomy" id="1855823"/>
    <lineage>
        <taxon>Bacteria</taxon>
        <taxon>Bacillati</taxon>
        <taxon>Bacillota</taxon>
        <taxon>Bacilli</taxon>
        <taxon>Bacillales</taxon>
        <taxon>Staphylococcaceae</taxon>
        <taxon>Macrococcoides</taxon>
    </lineage>
</organism>
<dbReference type="KEGG" id="mcak:MCCS_14490"/>